<evidence type="ECO:0000313" key="5">
    <source>
        <dbReference type="Proteomes" id="UP000256900"/>
    </source>
</evidence>
<reference evidence="4 5" key="1">
    <citation type="submission" date="2018-08" db="EMBL/GenBank/DDBJ databases">
        <title>Genomic Encyclopedia of Type Strains, Phase IV (KMG-IV): sequencing the most valuable type-strain genomes for metagenomic binning, comparative biology and taxonomic classification.</title>
        <authorList>
            <person name="Goeker M."/>
        </authorList>
    </citation>
    <scope>NUCLEOTIDE SEQUENCE [LARGE SCALE GENOMIC DNA]</scope>
    <source>
        <strain evidence="4 5">BW863</strain>
    </source>
</reference>
<name>A0A3D9YZ20_9HYPH</name>
<dbReference type="OrthoDB" id="9768262at2"/>
<dbReference type="EMBL" id="QUMO01000005">
    <property type="protein sequence ID" value="REF84159.1"/>
    <property type="molecule type" value="Genomic_DNA"/>
</dbReference>
<dbReference type="InterPro" id="IPR045595">
    <property type="entry name" value="SufBD_N"/>
</dbReference>
<proteinExistence type="inferred from homology"/>
<evidence type="ECO:0000256" key="1">
    <source>
        <dbReference type="ARBA" id="ARBA00043967"/>
    </source>
</evidence>
<organism evidence="4 5">
    <name type="scientific">Methylovirgula ligni</name>
    <dbReference type="NCBI Taxonomy" id="569860"/>
    <lineage>
        <taxon>Bacteria</taxon>
        <taxon>Pseudomonadati</taxon>
        <taxon>Pseudomonadota</taxon>
        <taxon>Alphaproteobacteria</taxon>
        <taxon>Hyphomicrobiales</taxon>
        <taxon>Beijerinckiaceae</taxon>
        <taxon>Methylovirgula</taxon>
    </lineage>
</organism>
<accession>A0A3D9YZ20</accession>
<protein>
    <submittedName>
        <fullName evidence="4">Iron-regulated ABC transporter permease protein SufD</fullName>
    </submittedName>
</protein>
<sequence length="442" mass="46428">MSIQIIPTATAAENALAETFRAAKATLPGNTAVAEQRAHAFEAFARAGLPNRRLEAWHYTDLRNLMRQALPLAPVPNARDIAKLATEAARLPSPRLVLVDGVFAPELSSPVPAGVTVTSLAAALAKGEPALTEALGAVWAEADDAIISLNAALMQDGLVIDVAPGAKLEAPLHIVYATVASEPAARFSRSLVRVGAGATFRFNELSLGQGGRTGQTNNVLILDVGDGADVAHTLSLTGTEPGSLRLETFLVKLGAKAKFDSFALITGAGLVRRQIYKLFAGADAKAALRGVSLLRGREHADTTLFVRHAATGCEGRQNFRYILDDEATGIFQGKIVVDRLAQKTDGRMLAKALVLNDDATMNSRPELEIFADDVACGHGATVGGLDADQLFYLQARGLPAKEAEALLLEAFAAEPADAIGDDALVAAYRAEIAAWLAGRAKA</sequence>
<dbReference type="InterPro" id="IPR055346">
    <property type="entry name" value="Fe-S_cluster_assembly_SufBD"/>
</dbReference>
<dbReference type="InterPro" id="IPR037284">
    <property type="entry name" value="SUF_FeS_clus_asmbl_SufBD_sf"/>
</dbReference>
<dbReference type="SUPFAM" id="SSF101960">
    <property type="entry name" value="Stabilizer of iron transporter SufD"/>
    <property type="match status" value="1"/>
</dbReference>
<evidence type="ECO:0000313" key="4">
    <source>
        <dbReference type="EMBL" id="REF84159.1"/>
    </source>
</evidence>
<dbReference type="RefSeq" id="WP_115837517.1">
    <property type="nucleotide sequence ID" value="NZ_CP025086.1"/>
</dbReference>
<keyword evidence="5" id="KW-1185">Reference proteome</keyword>
<dbReference type="Proteomes" id="UP000256900">
    <property type="component" value="Unassembled WGS sequence"/>
</dbReference>
<feature type="domain" description="SUF system FeS cluster assembly SufBD core" evidence="2">
    <location>
        <begin position="182"/>
        <end position="411"/>
    </location>
</feature>
<dbReference type="PANTHER" id="PTHR43575:SF1">
    <property type="entry name" value="PROTEIN ABCI7, CHLOROPLASTIC"/>
    <property type="match status" value="1"/>
</dbReference>
<gene>
    <name evidence="4" type="ORF">DES32_3005</name>
</gene>
<comment type="similarity">
    <text evidence="1">Belongs to the iron-sulfur cluster assembly SufBD family.</text>
</comment>
<evidence type="ECO:0000259" key="2">
    <source>
        <dbReference type="Pfam" id="PF01458"/>
    </source>
</evidence>
<dbReference type="PANTHER" id="PTHR43575">
    <property type="entry name" value="PROTEIN ABCI7, CHLOROPLASTIC"/>
    <property type="match status" value="1"/>
</dbReference>
<dbReference type="GO" id="GO:0016226">
    <property type="term" value="P:iron-sulfur cluster assembly"/>
    <property type="evidence" value="ECO:0007669"/>
    <property type="project" value="InterPro"/>
</dbReference>
<dbReference type="InterPro" id="IPR000825">
    <property type="entry name" value="SUF_FeS_clus_asmbl_SufBD_core"/>
</dbReference>
<comment type="caution">
    <text evidence="4">The sequence shown here is derived from an EMBL/GenBank/DDBJ whole genome shotgun (WGS) entry which is preliminary data.</text>
</comment>
<evidence type="ECO:0000259" key="3">
    <source>
        <dbReference type="Pfam" id="PF19295"/>
    </source>
</evidence>
<dbReference type="Pfam" id="PF19295">
    <property type="entry name" value="SufBD_N"/>
    <property type="match status" value="1"/>
</dbReference>
<dbReference type="Pfam" id="PF01458">
    <property type="entry name" value="SUFBD_core"/>
    <property type="match status" value="1"/>
</dbReference>
<dbReference type="AlphaFoldDB" id="A0A3D9YZ20"/>
<feature type="domain" description="SUF system FeS cluster assembly SufBD N-terminal" evidence="3">
    <location>
        <begin position="17"/>
        <end position="174"/>
    </location>
</feature>